<dbReference type="NCBIfam" id="NF046117">
    <property type="entry name" value="SCO4848_fam"/>
    <property type="match status" value="1"/>
</dbReference>
<keyword evidence="1" id="KW-0472">Membrane</keyword>
<evidence type="ECO:0000313" key="3">
    <source>
        <dbReference type="Proteomes" id="UP001185069"/>
    </source>
</evidence>
<reference evidence="2 3" key="1">
    <citation type="submission" date="2023-07" db="EMBL/GenBank/DDBJ databases">
        <title>Sequencing the genomes of 1000 actinobacteria strains.</title>
        <authorList>
            <person name="Klenk H.-P."/>
        </authorList>
    </citation>
    <scope>NUCLEOTIDE SEQUENCE [LARGE SCALE GENOMIC DNA]</scope>
    <source>
        <strain evidence="2 3">DSM 14555</strain>
    </source>
</reference>
<dbReference type="InterPro" id="IPR058061">
    <property type="entry name" value="SCO4848-like"/>
</dbReference>
<feature type="transmembrane region" description="Helical" evidence="1">
    <location>
        <begin position="6"/>
        <end position="25"/>
    </location>
</feature>
<keyword evidence="1" id="KW-1133">Transmembrane helix</keyword>
<keyword evidence="3" id="KW-1185">Reference proteome</keyword>
<name>A0ABU1J9G7_9MICC</name>
<organism evidence="2 3">
    <name type="scientific">Arthrobacter russicus</name>
    <dbReference type="NCBI Taxonomy" id="172040"/>
    <lineage>
        <taxon>Bacteria</taxon>
        <taxon>Bacillati</taxon>
        <taxon>Actinomycetota</taxon>
        <taxon>Actinomycetes</taxon>
        <taxon>Micrococcales</taxon>
        <taxon>Micrococcaceae</taxon>
        <taxon>Arthrobacter</taxon>
    </lineage>
</organism>
<evidence type="ECO:0000256" key="1">
    <source>
        <dbReference type="SAM" id="Phobius"/>
    </source>
</evidence>
<protein>
    <recommendedName>
        <fullName evidence="4">Integral membrane protein</fullName>
    </recommendedName>
</protein>
<dbReference type="EMBL" id="JAVDQF010000001">
    <property type="protein sequence ID" value="MDR6269008.1"/>
    <property type="molecule type" value="Genomic_DNA"/>
</dbReference>
<evidence type="ECO:0000313" key="2">
    <source>
        <dbReference type="EMBL" id="MDR6269008.1"/>
    </source>
</evidence>
<feature type="transmembrane region" description="Helical" evidence="1">
    <location>
        <begin position="46"/>
        <end position="68"/>
    </location>
</feature>
<sequence>MSLPTALSWVLILAGLWSLIVWPPFLRRVLKDPRARDESGKPTKFLTVHIMLVSISMILGIATLVIGIRSLFG</sequence>
<comment type="caution">
    <text evidence="2">The sequence shown here is derived from an EMBL/GenBank/DDBJ whole genome shotgun (WGS) entry which is preliminary data.</text>
</comment>
<keyword evidence="1" id="KW-0812">Transmembrane</keyword>
<dbReference type="Pfam" id="PF26606">
    <property type="entry name" value="SCO4848"/>
    <property type="match status" value="1"/>
</dbReference>
<dbReference type="RefSeq" id="WP_296363945.1">
    <property type="nucleotide sequence ID" value="NZ_BAAAHY010000001.1"/>
</dbReference>
<evidence type="ECO:0008006" key="4">
    <source>
        <dbReference type="Google" id="ProtNLM"/>
    </source>
</evidence>
<dbReference type="Proteomes" id="UP001185069">
    <property type="component" value="Unassembled WGS sequence"/>
</dbReference>
<accession>A0ABU1J9G7</accession>
<proteinExistence type="predicted"/>
<gene>
    <name evidence="2" type="ORF">JOE69_001246</name>
</gene>